<dbReference type="Gene3D" id="3.40.630.30">
    <property type="match status" value="1"/>
</dbReference>
<proteinExistence type="predicted"/>
<evidence type="ECO:0000313" key="2">
    <source>
        <dbReference type="EMBL" id="AWG26545.1"/>
    </source>
</evidence>
<protein>
    <recommendedName>
        <fullName evidence="1">N-acetyltransferase domain-containing protein</fullName>
    </recommendedName>
</protein>
<dbReference type="EMBL" id="CP020919">
    <property type="protein sequence ID" value="AWG26545.1"/>
    <property type="molecule type" value="Genomic_DNA"/>
</dbReference>
<feature type="domain" description="N-acetyltransferase" evidence="1">
    <location>
        <begin position="10"/>
        <end position="169"/>
    </location>
</feature>
<dbReference type="PROSITE" id="PS51186">
    <property type="entry name" value="GNAT"/>
    <property type="match status" value="1"/>
</dbReference>
<evidence type="ECO:0000313" key="3">
    <source>
        <dbReference type="Proteomes" id="UP000244677"/>
    </source>
</evidence>
<dbReference type="PANTHER" id="PTHR43792">
    <property type="entry name" value="GNAT FAMILY, PUTATIVE (AFU_ORTHOLOGUE AFUA_3G00765)-RELATED-RELATED"/>
    <property type="match status" value="1"/>
</dbReference>
<accession>A0A2S1LS01</accession>
<dbReference type="AlphaFoldDB" id="A0A2S1LS01"/>
<gene>
    <name evidence="2" type="ORF">FK004_15590</name>
</gene>
<dbReference type="InterPro" id="IPR016181">
    <property type="entry name" value="Acyl_CoA_acyltransferase"/>
</dbReference>
<dbReference type="InterPro" id="IPR051531">
    <property type="entry name" value="N-acetyltransferase"/>
</dbReference>
<dbReference type="Pfam" id="PF13302">
    <property type="entry name" value="Acetyltransf_3"/>
    <property type="match status" value="1"/>
</dbReference>
<dbReference type="PANTHER" id="PTHR43792:SF1">
    <property type="entry name" value="N-ACETYLTRANSFERASE DOMAIN-CONTAINING PROTEIN"/>
    <property type="match status" value="1"/>
</dbReference>
<keyword evidence="3" id="KW-1185">Reference proteome</keyword>
<dbReference type="GO" id="GO:0016747">
    <property type="term" value="F:acyltransferase activity, transferring groups other than amino-acyl groups"/>
    <property type="evidence" value="ECO:0007669"/>
    <property type="project" value="InterPro"/>
</dbReference>
<name>A0A2S1LS01_9FLAO</name>
<sequence length="176" mass="20123">MTTNHQPYTIYFEKYTPEDFVLYNSLVNSEQVMAMITERALTEEEARVQFVELLHNNTLHPDFGRFKVFETETKTYIGLAKIEIQSGILTEAELGYMVVPEYWGKGFGKQIAALLLDIGLKQETLEKVTAIIDPSNVASRKILIHQGFISEKIDIIDDLPTEILSKRLKLLVSEKL</sequence>
<dbReference type="Proteomes" id="UP000244677">
    <property type="component" value="Chromosome"/>
</dbReference>
<dbReference type="CDD" id="cd04301">
    <property type="entry name" value="NAT_SF"/>
    <property type="match status" value="1"/>
</dbReference>
<dbReference type="RefSeq" id="WP_108738059.1">
    <property type="nucleotide sequence ID" value="NZ_CP020919.1"/>
</dbReference>
<organism evidence="2 3">
    <name type="scientific">Flavobacterium kingsejongi</name>
    <dbReference type="NCBI Taxonomy" id="1678728"/>
    <lineage>
        <taxon>Bacteria</taxon>
        <taxon>Pseudomonadati</taxon>
        <taxon>Bacteroidota</taxon>
        <taxon>Flavobacteriia</taxon>
        <taxon>Flavobacteriales</taxon>
        <taxon>Flavobacteriaceae</taxon>
        <taxon>Flavobacterium</taxon>
    </lineage>
</organism>
<dbReference type="InterPro" id="IPR000182">
    <property type="entry name" value="GNAT_dom"/>
</dbReference>
<dbReference type="KEGG" id="fki:FK004_15590"/>
<dbReference type="OrthoDB" id="9811523at2"/>
<evidence type="ECO:0000259" key="1">
    <source>
        <dbReference type="PROSITE" id="PS51186"/>
    </source>
</evidence>
<dbReference type="SUPFAM" id="SSF55729">
    <property type="entry name" value="Acyl-CoA N-acyltransferases (Nat)"/>
    <property type="match status" value="1"/>
</dbReference>
<reference evidence="2 3" key="1">
    <citation type="submission" date="2017-04" db="EMBL/GenBank/DDBJ databases">
        <title>Complete genome sequence of Flavobacterium kingsejong AJ004.</title>
        <authorList>
            <person name="Lee P.C."/>
        </authorList>
    </citation>
    <scope>NUCLEOTIDE SEQUENCE [LARGE SCALE GENOMIC DNA]</scope>
    <source>
        <strain evidence="2 3">AJ004</strain>
    </source>
</reference>